<feature type="domain" description="Major facilitator superfamily (MFS) profile" evidence="8">
    <location>
        <begin position="46"/>
        <end position="498"/>
    </location>
</feature>
<feature type="transmembrane region" description="Helical" evidence="7">
    <location>
        <begin position="284"/>
        <end position="306"/>
    </location>
</feature>
<keyword evidence="4 7" id="KW-1133">Transmembrane helix</keyword>
<feature type="transmembrane region" description="Helical" evidence="7">
    <location>
        <begin position="170"/>
        <end position="188"/>
    </location>
</feature>
<dbReference type="InterPro" id="IPR020846">
    <property type="entry name" value="MFS_dom"/>
</dbReference>
<feature type="transmembrane region" description="Helical" evidence="7">
    <location>
        <begin position="80"/>
        <end position="100"/>
    </location>
</feature>
<sequence>MASTKEKVEPQIEPDVERADATVEITREPTNDVPFSIYTHKQKIAIVLTASTAGFISPMTGAIYLPALNSVAADLHVSNTLINLTLTTYLIFQGLAPTFVGAFSDSAGRRPAYLICIVLWVAANIGIALQDNYTALLVLRCLQSSGSSGLIAIANAIVADIVPSAERGTYIAYASVGSILGPSLGPFIGGILSQYAGWRWIFWFLTIFGCVLFTPIFLFFPETCRKIVGNGSIPPPPLNHTLMTWLHEKKLKKEGRQDLFEERDRLAATRHITFPNPMLTLRIIFSKTACIALFAAGVLFSCYYAITSSIPTEFRAGYHLDDFQISLLYLPFGVGSLISAFTTGRFMDWNFRRHAKREGIEVIKNKQTDLSNFPIEKVRLEVYIPAVSIGAIGMLCYGWVVAERVSIAAPCVFLFLAGYSLTAGFNCMNILLVDLYPGKPATATAANNLVRCWMGAGAAAAVIPLINAIKFGPTVTLAAGIWISFTPILLILVKKGPRWRREAAAKEMEKVAADEVKDTEKAKRKEMKQAARDAKGKEEMLQSPVDEKDDEKEDEKEIAGIPKA</sequence>
<keyword evidence="3 7" id="KW-0812">Transmembrane</keyword>
<evidence type="ECO:0000256" key="6">
    <source>
        <dbReference type="SAM" id="MobiDB-lite"/>
    </source>
</evidence>
<dbReference type="EMBL" id="MU004232">
    <property type="protein sequence ID" value="KAF2671567.1"/>
    <property type="molecule type" value="Genomic_DNA"/>
</dbReference>
<dbReference type="InterPro" id="IPR036259">
    <property type="entry name" value="MFS_trans_sf"/>
</dbReference>
<dbReference type="GO" id="GO:0005886">
    <property type="term" value="C:plasma membrane"/>
    <property type="evidence" value="ECO:0007669"/>
    <property type="project" value="TreeGrafter"/>
</dbReference>
<feature type="compositionally biased region" description="Acidic residues" evidence="6">
    <location>
        <begin position="547"/>
        <end position="556"/>
    </location>
</feature>
<evidence type="ECO:0000256" key="1">
    <source>
        <dbReference type="ARBA" id="ARBA00004141"/>
    </source>
</evidence>
<evidence type="ECO:0000313" key="9">
    <source>
        <dbReference type="EMBL" id="KAF2671567.1"/>
    </source>
</evidence>
<feature type="transmembrane region" description="Helical" evidence="7">
    <location>
        <begin position="135"/>
        <end position="158"/>
    </location>
</feature>
<dbReference type="AlphaFoldDB" id="A0A6A6UJD1"/>
<evidence type="ECO:0000256" key="3">
    <source>
        <dbReference type="ARBA" id="ARBA00022692"/>
    </source>
</evidence>
<evidence type="ECO:0000313" key="10">
    <source>
        <dbReference type="Proteomes" id="UP000799302"/>
    </source>
</evidence>
<dbReference type="GO" id="GO:0022857">
    <property type="term" value="F:transmembrane transporter activity"/>
    <property type="evidence" value="ECO:0007669"/>
    <property type="project" value="InterPro"/>
</dbReference>
<protein>
    <submittedName>
        <fullName evidence="9">MFS general substrate transporter</fullName>
    </submittedName>
</protein>
<dbReference type="PROSITE" id="PS50850">
    <property type="entry name" value="MFS"/>
    <property type="match status" value="1"/>
</dbReference>
<reference evidence="9" key="1">
    <citation type="journal article" date="2020" name="Stud. Mycol.">
        <title>101 Dothideomycetes genomes: a test case for predicting lifestyles and emergence of pathogens.</title>
        <authorList>
            <person name="Haridas S."/>
            <person name="Albert R."/>
            <person name="Binder M."/>
            <person name="Bloem J."/>
            <person name="Labutti K."/>
            <person name="Salamov A."/>
            <person name="Andreopoulos B."/>
            <person name="Baker S."/>
            <person name="Barry K."/>
            <person name="Bills G."/>
            <person name="Bluhm B."/>
            <person name="Cannon C."/>
            <person name="Castanera R."/>
            <person name="Culley D."/>
            <person name="Daum C."/>
            <person name="Ezra D."/>
            <person name="Gonzalez J."/>
            <person name="Henrissat B."/>
            <person name="Kuo A."/>
            <person name="Liang C."/>
            <person name="Lipzen A."/>
            <person name="Lutzoni F."/>
            <person name="Magnuson J."/>
            <person name="Mondo S."/>
            <person name="Nolan M."/>
            <person name="Ohm R."/>
            <person name="Pangilinan J."/>
            <person name="Park H.-J."/>
            <person name="Ramirez L."/>
            <person name="Alfaro M."/>
            <person name="Sun H."/>
            <person name="Tritt A."/>
            <person name="Yoshinaga Y."/>
            <person name="Zwiers L.-H."/>
            <person name="Turgeon B."/>
            <person name="Goodwin S."/>
            <person name="Spatafora J."/>
            <person name="Crous P."/>
            <person name="Grigoriev I."/>
        </authorList>
    </citation>
    <scope>NUCLEOTIDE SEQUENCE</scope>
    <source>
        <strain evidence="9">CBS 115976</strain>
    </source>
</reference>
<dbReference type="InterPro" id="IPR011701">
    <property type="entry name" value="MFS"/>
</dbReference>
<proteinExistence type="predicted"/>
<accession>A0A6A6UJD1</accession>
<dbReference type="PANTHER" id="PTHR23502:SF51">
    <property type="entry name" value="QUINIDINE RESISTANCE PROTEIN 1-RELATED"/>
    <property type="match status" value="1"/>
</dbReference>
<name>A0A6A6UJD1_9PEZI</name>
<dbReference type="CDD" id="cd17323">
    <property type="entry name" value="MFS_Tpo1_MDR_like"/>
    <property type="match status" value="1"/>
</dbReference>
<keyword evidence="10" id="KW-1185">Reference proteome</keyword>
<dbReference type="Gene3D" id="1.20.1250.20">
    <property type="entry name" value="MFS general substrate transporter like domains"/>
    <property type="match status" value="1"/>
</dbReference>
<dbReference type="SUPFAM" id="SSF103473">
    <property type="entry name" value="MFS general substrate transporter"/>
    <property type="match status" value="1"/>
</dbReference>
<feature type="transmembrane region" description="Helical" evidence="7">
    <location>
        <begin position="44"/>
        <end position="68"/>
    </location>
</feature>
<feature type="transmembrane region" description="Helical" evidence="7">
    <location>
        <begin position="475"/>
        <end position="493"/>
    </location>
</feature>
<dbReference type="FunFam" id="1.20.1720.10:FF:000009">
    <property type="entry name" value="MFS multidrug transporter"/>
    <property type="match status" value="1"/>
</dbReference>
<feature type="transmembrane region" description="Helical" evidence="7">
    <location>
        <begin position="112"/>
        <end position="129"/>
    </location>
</feature>
<feature type="transmembrane region" description="Helical" evidence="7">
    <location>
        <begin position="407"/>
        <end position="436"/>
    </location>
</feature>
<evidence type="ECO:0000259" key="8">
    <source>
        <dbReference type="PROSITE" id="PS50850"/>
    </source>
</evidence>
<feature type="transmembrane region" description="Helical" evidence="7">
    <location>
        <begin position="448"/>
        <end position="469"/>
    </location>
</feature>
<gene>
    <name evidence="9" type="ORF">BT63DRAFT_410951</name>
</gene>
<feature type="transmembrane region" description="Helical" evidence="7">
    <location>
        <begin position="200"/>
        <end position="220"/>
    </location>
</feature>
<feature type="transmembrane region" description="Helical" evidence="7">
    <location>
        <begin position="382"/>
        <end position="401"/>
    </location>
</feature>
<evidence type="ECO:0000256" key="5">
    <source>
        <dbReference type="ARBA" id="ARBA00023136"/>
    </source>
</evidence>
<organism evidence="9 10">
    <name type="scientific">Microthyrium microscopicum</name>
    <dbReference type="NCBI Taxonomy" id="703497"/>
    <lineage>
        <taxon>Eukaryota</taxon>
        <taxon>Fungi</taxon>
        <taxon>Dikarya</taxon>
        <taxon>Ascomycota</taxon>
        <taxon>Pezizomycotina</taxon>
        <taxon>Dothideomycetes</taxon>
        <taxon>Dothideomycetes incertae sedis</taxon>
        <taxon>Microthyriales</taxon>
        <taxon>Microthyriaceae</taxon>
        <taxon>Microthyrium</taxon>
    </lineage>
</organism>
<comment type="subcellular location">
    <subcellularLocation>
        <location evidence="1">Membrane</location>
        <topology evidence="1">Multi-pass membrane protein</topology>
    </subcellularLocation>
</comment>
<dbReference type="Pfam" id="PF07690">
    <property type="entry name" value="MFS_1"/>
    <property type="match status" value="1"/>
</dbReference>
<feature type="transmembrane region" description="Helical" evidence="7">
    <location>
        <begin position="326"/>
        <end position="347"/>
    </location>
</feature>
<keyword evidence="5 7" id="KW-0472">Membrane</keyword>
<evidence type="ECO:0000256" key="4">
    <source>
        <dbReference type="ARBA" id="ARBA00022989"/>
    </source>
</evidence>
<feature type="region of interest" description="Disordered" evidence="6">
    <location>
        <begin position="510"/>
        <end position="564"/>
    </location>
</feature>
<feature type="compositionally biased region" description="Basic and acidic residues" evidence="6">
    <location>
        <begin position="510"/>
        <end position="540"/>
    </location>
</feature>
<evidence type="ECO:0000256" key="2">
    <source>
        <dbReference type="ARBA" id="ARBA00022448"/>
    </source>
</evidence>
<keyword evidence="2" id="KW-0813">Transport</keyword>
<evidence type="ECO:0000256" key="7">
    <source>
        <dbReference type="SAM" id="Phobius"/>
    </source>
</evidence>
<dbReference type="Proteomes" id="UP000799302">
    <property type="component" value="Unassembled WGS sequence"/>
</dbReference>
<dbReference type="PANTHER" id="PTHR23502">
    <property type="entry name" value="MAJOR FACILITATOR SUPERFAMILY"/>
    <property type="match status" value="1"/>
</dbReference>
<dbReference type="OrthoDB" id="2441642at2759"/>